<accession>A0A9R1X966</accession>
<evidence type="ECO:0000313" key="1">
    <source>
        <dbReference type="EMBL" id="KAJ0203634.1"/>
    </source>
</evidence>
<dbReference type="Proteomes" id="UP000235145">
    <property type="component" value="Unassembled WGS sequence"/>
</dbReference>
<reference evidence="1 2" key="1">
    <citation type="journal article" date="2017" name="Nat. Commun.">
        <title>Genome assembly with in vitro proximity ligation data and whole-genome triplication in lettuce.</title>
        <authorList>
            <person name="Reyes-Chin-Wo S."/>
            <person name="Wang Z."/>
            <person name="Yang X."/>
            <person name="Kozik A."/>
            <person name="Arikit S."/>
            <person name="Song C."/>
            <person name="Xia L."/>
            <person name="Froenicke L."/>
            <person name="Lavelle D.O."/>
            <person name="Truco M.J."/>
            <person name="Xia R."/>
            <person name="Zhu S."/>
            <person name="Xu C."/>
            <person name="Xu H."/>
            <person name="Xu X."/>
            <person name="Cox K."/>
            <person name="Korf I."/>
            <person name="Meyers B.C."/>
            <person name="Michelmore R.W."/>
        </authorList>
    </citation>
    <scope>NUCLEOTIDE SEQUENCE [LARGE SCALE GENOMIC DNA]</scope>
    <source>
        <strain evidence="2">cv. Salinas</strain>
        <tissue evidence="1">Seedlings</tissue>
    </source>
</reference>
<sequence length="108" mass="12244">MSTLLLASRSTWTKVKSWWLVKILNSKDMGGLDIGSLKSSNLSLLYKWWSSFRNGIDSLWKKVIGCFYGDNGGLGSVSSRADKRSVWGRISHIFLAAFRINSLFYTMK</sequence>
<gene>
    <name evidence="1" type="ORF">LSAT_V11C500251410</name>
</gene>
<evidence type="ECO:0000313" key="2">
    <source>
        <dbReference type="Proteomes" id="UP000235145"/>
    </source>
</evidence>
<dbReference type="AlphaFoldDB" id="A0A9R1X966"/>
<dbReference type="EMBL" id="NBSK02000005">
    <property type="protein sequence ID" value="KAJ0203634.1"/>
    <property type="molecule type" value="Genomic_DNA"/>
</dbReference>
<comment type="caution">
    <text evidence="1">The sequence shown here is derived from an EMBL/GenBank/DDBJ whole genome shotgun (WGS) entry which is preliminary data.</text>
</comment>
<name>A0A9R1X966_LACSA</name>
<proteinExistence type="predicted"/>
<keyword evidence="2" id="KW-1185">Reference proteome</keyword>
<organism evidence="1 2">
    <name type="scientific">Lactuca sativa</name>
    <name type="common">Garden lettuce</name>
    <dbReference type="NCBI Taxonomy" id="4236"/>
    <lineage>
        <taxon>Eukaryota</taxon>
        <taxon>Viridiplantae</taxon>
        <taxon>Streptophyta</taxon>
        <taxon>Embryophyta</taxon>
        <taxon>Tracheophyta</taxon>
        <taxon>Spermatophyta</taxon>
        <taxon>Magnoliopsida</taxon>
        <taxon>eudicotyledons</taxon>
        <taxon>Gunneridae</taxon>
        <taxon>Pentapetalae</taxon>
        <taxon>asterids</taxon>
        <taxon>campanulids</taxon>
        <taxon>Asterales</taxon>
        <taxon>Asteraceae</taxon>
        <taxon>Cichorioideae</taxon>
        <taxon>Cichorieae</taxon>
        <taxon>Lactucinae</taxon>
        <taxon>Lactuca</taxon>
    </lineage>
</organism>
<protein>
    <submittedName>
        <fullName evidence="1">Uncharacterized protein</fullName>
    </submittedName>
</protein>